<sequence>MDWMQIISALALVMFIVILFPATRHMMKNSPKGTSSDWMSFVIPIVVIVLFILLLVKLV</sequence>
<protein>
    <submittedName>
        <fullName evidence="2">Uncharacterized protein</fullName>
    </submittedName>
</protein>
<reference evidence="7" key="2">
    <citation type="submission" date="2016-10" db="EMBL/GenBank/DDBJ databases">
        <authorList>
            <person name="Varghese N."/>
            <person name="Submissions S."/>
        </authorList>
    </citation>
    <scope>NUCLEOTIDE SEQUENCE [LARGE SCALE GENOMIC DNA]</scope>
    <source>
        <strain evidence="7">Nm10</strain>
    </source>
</reference>
<organism evidence="2 9">
    <name type="scientific">Nitrosomonas ureae</name>
    <dbReference type="NCBI Taxonomy" id="44577"/>
    <lineage>
        <taxon>Bacteria</taxon>
        <taxon>Pseudomonadati</taxon>
        <taxon>Pseudomonadota</taxon>
        <taxon>Betaproteobacteria</taxon>
        <taxon>Nitrosomonadales</taxon>
        <taxon>Nitrosomonadaceae</taxon>
        <taxon>Nitrosomonas</taxon>
    </lineage>
</organism>
<name>A0A0S3AGR5_9PROT</name>
<evidence type="ECO:0000313" key="9">
    <source>
        <dbReference type="Proteomes" id="UP000244110"/>
    </source>
</evidence>
<evidence type="ECO:0000313" key="8">
    <source>
        <dbReference type="Proteomes" id="UP000219335"/>
    </source>
</evidence>
<evidence type="ECO:0000256" key="1">
    <source>
        <dbReference type="SAM" id="Phobius"/>
    </source>
</evidence>
<feature type="transmembrane region" description="Helical" evidence="1">
    <location>
        <begin position="38"/>
        <end position="56"/>
    </location>
</feature>
<reference evidence="5 8" key="3">
    <citation type="submission" date="2017-09" db="EMBL/GenBank/DDBJ databases">
        <authorList>
            <person name="Ehlers B."/>
            <person name="Leendertz F.H."/>
        </authorList>
    </citation>
    <scope>NUCLEOTIDE SEQUENCE [LARGE SCALE GENOMIC DNA]</scope>
    <source>
        <strain evidence="5 8">Nm42</strain>
    </source>
</reference>
<dbReference type="Proteomes" id="UP000182882">
    <property type="component" value="Unassembled WGS sequence"/>
</dbReference>
<reference evidence="3 6" key="1">
    <citation type="submission" date="2016-10" db="EMBL/GenBank/DDBJ databases">
        <authorList>
            <person name="de Groot N.N."/>
        </authorList>
    </citation>
    <scope>NUCLEOTIDE SEQUENCE [LARGE SCALE GENOMIC DNA]</scope>
    <source>
        <strain evidence="3">Nm10</strain>
        <strain evidence="4 6">Nm9</strain>
    </source>
</reference>
<evidence type="ECO:0000313" key="4">
    <source>
        <dbReference type="EMBL" id="SEP65810.1"/>
    </source>
</evidence>
<evidence type="ECO:0000313" key="7">
    <source>
        <dbReference type="Proteomes" id="UP000182882"/>
    </source>
</evidence>
<dbReference type="AlphaFoldDB" id="A0A0S3AGR5"/>
<dbReference type="OrthoDB" id="8550088at2"/>
<proteinExistence type="predicted"/>
<evidence type="ECO:0000313" key="5">
    <source>
        <dbReference type="EMBL" id="SOD17346.1"/>
    </source>
</evidence>
<accession>A0A0S3AGR5</accession>
<dbReference type="EMBL" id="OCMU01000001">
    <property type="protein sequence ID" value="SOD17346.1"/>
    <property type="molecule type" value="Genomic_DNA"/>
</dbReference>
<keyword evidence="1" id="KW-1133">Transmembrane helix</keyword>
<evidence type="ECO:0000313" key="3">
    <source>
        <dbReference type="EMBL" id="SDT88138.1"/>
    </source>
</evidence>
<dbReference type="EMBL" id="FOFX01000001">
    <property type="protein sequence ID" value="SEP65810.1"/>
    <property type="molecule type" value="Genomic_DNA"/>
</dbReference>
<keyword evidence="1" id="KW-0812">Transmembrane</keyword>
<dbReference type="Proteomes" id="UP000244110">
    <property type="component" value="Unassembled WGS sequence"/>
</dbReference>
<keyword evidence="7" id="KW-1185">Reference proteome</keyword>
<dbReference type="EMBL" id="QAOL01000005">
    <property type="protein sequence ID" value="PTQ87407.1"/>
    <property type="molecule type" value="Genomic_DNA"/>
</dbReference>
<evidence type="ECO:0000313" key="6">
    <source>
        <dbReference type="Proteomes" id="UP000181998"/>
    </source>
</evidence>
<keyword evidence="1" id="KW-0472">Membrane</keyword>
<dbReference type="EMBL" id="FNLN01000007">
    <property type="protein sequence ID" value="SDT88138.1"/>
    <property type="molecule type" value="Genomic_DNA"/>
</dbReference>
<gene>
    <name evidence="2" type="ORF">C8R28_100513</name>
    <name evidence="3" type="ORF">SAMN05216406_107104</name>
    <name evidence="4" type="ORF">SAMN05421510_1001136</name>
    <name evidence="5" type="ORF">SAMN06297164_1159</name>
</gene>
<feature type="transmembrane region" description="Helical" evidence="1">
    <location>
        <begin position="6"/>
        <end position="26"/>
    </location>
</feature>
<dbReference type="KEGG" id="nur:ATY38_03235"/>
<reference evidence="2 9" key="4">
    <citation type="submission" date="2018-04" db="EMBL/GenBank/DDBJ databases">
        <title>Active sludge and wastewater microbial communities from Klosterneuburg, Austria.</title>
        <authorList>
            <person name="Wagner M."/>
        </authorList>
    </citation>
    <scope>NUCLEOTIDE SEQUENCE [LARGE SCALE GENOMIC DNA]</scope>
    <source>
        <strain evidence="2 9">Nm4</strain>
    </source>
</reference>
<dbReference type="Proteomes" id="UP000181998">
    <property type="component" value="Unassembled WGS sequence"/>
</dbReference>
<evidence type="ECO:0000313" key="2">
    <source>
        <dbReference type="EMBL" id="PTQ87407.1"/>
    </source>
</evidence>
<dbReference type="Proteomes" id="UP000219335">
    <property type="component" value="Unassembled WGS sequence"/>
</dbReference>